<dbReference type="PROSITE" id="PS51257">
    <property type="entry name" value="PROKAR_LIPOPROTEIN"/>
    <property type="match status" value="1"/>
</dbReference>
<name>A0ABW5X1T2_9FLAO</name>
<dbReference type="RefSeq" id="WP_251741783.1">
    <property type="nucleotide sequence ID" value="NZ_JBHUOJ010000009.1"/>
</dbReference>
<dbReference type="InterPro" id="IPR025380">
    <property type="entry name" value="DUF4369"/>
</dbReference>
<gene>
    <name evidence="2" type="ORF">ACFSYS_04955</name>
</gene>
<organism evidence="2 3">
    <name type="scientific">Christiangramia antarctica</name>
    <dbReference type="NCBI Taxonomy" id="2058158"/>
    <lineage>
        <taxon>Bacteria</taxon>
        <taxon>Pseudomonadati</taxon>
        <taxon>Bacteroidota</taxon>
        <taxon>Flavobacteriia</taxon>
        <taxon>Flavobacteriales</taxon>
        <taxon>Flavobacteriaceae</taxon>
        <taxon>Christiangramia</taxon>
    </lineage>
</organism>
<dbReference type="EMBL" id="JBHUOJ010000009">
    <property type="protein sequence ID" value="MFD2832627.1"/>
    <property type="molecule type" value="Genomic_DNA"/>
</dbReference>
<evidence type="ECO:0000313" key="2">
    <source>
        <dbReference type="EMBL" id="MFD2832627.1"/>
    </source>
</evidence>
<dbReference type="Proteomes" id="UP001597438">
    <property type="component" value="Unassembled WGS sequence"/>
</dbReference>
<proteinExistence type="predicted"/>
<evidence type="ECO:0000313" key="3">
    <source>
        <dbReference type="Proteomes" id="UP001597438"/>
    </source>
</evidence>
<keyword evidence="3" id="KW-1185">Reference proteome</keyword>
<accession>A0ABW5X1T2</accession>
<comment type="caution">
    <text evidence="2">The sequence shown here is derived from an EMBL/GenBank/DDBJ whole genome shotgun (WGS) entry which is preliminary data.</text>
</comment>
<sequence>MKTTIRLTLFFLISFLLSCNSEDEKVLKLTGKVIGAETDTIVLIKINQDTRFDSLIKIPVNNGSFTYNQKLKEPEAVHLAFAELVKRGAFRPMPVFLENQEINLTIYPEEEFDRNIVEGGELNTEYKNFKKDFETKFNSQIVPVQDSLRLLFKSNNYYSEKAKELYEELRNSKNQDEKIPVYKKIEDLANKDHHLSPEAKKLENRLKPILANQQQFQQSYIEENPSLVSYYFFLRNLIYDKENIDLKLAKRNYQILSKANEPSLQRIIF</sequence>
<evidence type="ECO:0000259" key="1">
    <source>
        <dbReference type="Pfam" id="PF14289"/>
    </source>
</evidence>
<dbReference type="Pfam" id="PF14289">
    <property type="entry name" value="DUF4369"/>
    <property type="match status" value="1"/>
</dbReference>
<protein>
    <submittedName>
        <fullName evidence="2">DUF4369 domain-containing protein</fullName>
    </submittedName>
</protein>
<feature type="domain" description="DUF4369" evidence="1">
    <location>
        <begin position="28"/>
        <end position="126"/>
    </location>
</feature>
<reference evidence="3" key="1">
    <citation type="journal article" date="2019" name="Int. J. Syst. Evol. Microbiol.">
        <title>The Global Catalogue of Microorganisms (GCM) 10K type strain sequencing project: providing services to taxonomists for standard genome sequencing and annotation.</title>
        <authorList>
            <consortium name="The Broad Institute Genomics Platform"/>
            <consortium name="The Broad Institute Genome Sequencing Center for Infectious Disease"/>
            <person name="Wu L."/>
            <person name="Ma J."/>
        </authorList>
    </citation>
    <scope>NUCLEOTIDE SEQUENCE [LARGE SCALE GENOMIC DNA]</scope>
    <source>
        <strain evidence="3">KCTC 52925</strain>
    </source>
</reference>